<dbReference type="PROSITE" id="PS01359">
    <property type="entry name" value="ZF_PHD_1"/>
    <property type="match status" value="1"/>
</dbReference>
<dbReference type="AlphaFoldDB" id="A0A8J4PRE5"/>
<evidence type="ECO:0000259" key="7">
    <source>
        <dbReference type="PROSITE" id="PS51157"/>
    </source>
</evidence>
<dbReference type="InterPro" id="IPR001965">
    <property type="entry name" value="Znf_PHD"/>
</dbReference>
<dbReference type="EMBL" id="AJWJ01000433">
    <property type="protein sequence ID" value="KAF2070909.1"/>
    <property type="molecule type" value="Genomic_DNA"/>
</dbReference>
<dbReference type="SMART" id="SM00396">
    <property type="entry name" value="ZnF_UBR1"/>
    <property type="match status" value="1"/>
</dbReference>
<evidence type="ECO:0008006" key="10">
    <source>
        <dbReference type="Google" id="ProtNLM"/>
    </source>
</evidence>
<dbReference type="InterPro" id="IPR013083">
    <property type="entry name" value="Znf_RING/FYVE/PHD"/>
</dbReference>
<dbReference type="InterPro" id="IPR003126">
    <property type="entry name" value="Znf_UBR"/>
</dbReference>
<dbReference type="InterPro" id="IPR047506">
    <property type="entry name" value="UBR7-like_UBR-box"/>
</dbReference>
<accession>A0A8J4PRE5</accession>
<dbReference type="Gene3D" id="3.30.40.10">
    <property type="entry name" value="Zinc/RING finger domain, C3HC4 (zinc finger)"/>
    <property type="match status" value="1"/>
</dbReference>
<dbReference type="GO" id="GO:0061630">
    <property type="term" value="F:ubiquitin protein ligase activity"/>
    <property type="evidence" value="ECO:0007669"/>
    <property type="project" value="InterPro"/>
</dbReference>
<dbReference type="InterPro" id="IPR019787">
    <property type="entry name" value="Znf_PHD-finger"/>
</dbReference>
<sequence>MSDSLNNIKKRKNPDDILSLKEILEDQINVEKDLLEEAENQESEKWGEEGKCTHDKGYIDQPVYACKTCIDKKSDKSPFGMCYGCSMSCHLYHDVYELFKKRSFKCDCGTSKSNGQKCDLTTVDKHLTTNTENKYNHNFNGKYCYCDSEYDYKEDMILCILCQDWFHEQCIKFNSKVDNIPDQEDFQDFICLDCVLKYDQFLLNYFDNISVVDKPTMAGAASTTKETNEKENVDIEKIEQQQENTCKKPNSKCNVKLDLFCKEDWRNQLCKCEKCIQFYKDQNIEFILTKEQEEDEEEKQGQETSQNGKINNLFEKSQDLFEKLVPGPQQQVLLNGYSEMKDKLRDLLTKKQNSNQVVTKQDIQSFFSELVHKKRSFGKDIN</sequence>
<dbReference type="PANTHER" id="PTHR13513">
    <property type="entry name" value="E3 UBIQUITIN-PROTEIN LIGASE UBR7"/>
    <property type="match status" value="1"/>
</dbReference>
<evidence type="ECO:0000256" key="2">
    <source>
        <dbReference type="ARBA" id="ARBA00022771"/>
    </source>
</evidence>
<comment type="caution">
    <text evidence="8">The sequence shown here is derived from an EMBL/GenBank/DDBJ whole genome shotgun (WGS) entry which is preliminary data.</text>
</comment>
<keyword evidence="2 4" id="KW-0863">Zinc-finger</keyword>
<dbReference type="InterPro" id="IPR040204">
    <property type="entry name" value="UBR7"/>
</dbReference>
<dbReference type="Proteomes" id="UP000695562">
    <property type="component" value="Unassembled WGS sequence"/>
</dbReference>
<feature type="domain" description="UBR-type" evidence="7">
    <location>
        <begin position="50"/>
        <end position="123"/>
    </location>
</feature>
<protein>
    <recommendedName>
        <fullName evidence="10">UBR-type domain-containing protein</fullName>
    </recommendedName>
</protein>
<evidence type="ECO:0000259" key="6">
    <source>
        <dbReference type="PROSITE" id="PS50016"/>
    </source>
</evidence>
<reference evidence="8" key="1">
    <citation type="submission" date="2020-01" db="EMBL/GenBank/DDBJ databases">
        <title>Development of genomics and gene disruption for Polysphondylium violaceum indicates a role for the polyketide synthase stlB in stalk morphogenesis.</title>
        <authorList>
            <person name="Narita B."/>
            <person name="Kawabe Y."/>
            <person name="Kin K."/>
            <person name="Saito T."/>
            <person name="Gibbs R."/>
            <person name="Kuspa A."/>
            <person name="Muzny D."/>
            <person name="Queller D."/>
            <person name="Richards S."/>
            <person name="Strassman J."/>
            <person name="Sucgang R."/>
            <person name="Worley K."/>
            <person name="Schaap P."/>
        </authorList>
    </citation>
    <scope>NUCLEOTIDE SEQUENCE</scope>
    <source>
        <strain evidence="8">QSvi11</strain>
    </source>
</reference>
<dbReference type="SUPFAM" id="SSF57903">
    <property type="entry name" value="FYVE/PHD zinc finger"/>
    <property type="match status" value="1"/>
</dbReference>
<feature type="domain" description="PHD-type" evidence="6">
    <location>
        <begin position="141"/>
        <end position="197"/>
    </location>
</feature>
<dbReference type="CDD" id="cd19677">
    <property type="entry name" value="UBR-box_UBR7"/>
    <property type="match status" value="1"/>
</dbReference>
<dbReference type="InterPro" id="IPR011011">
    <property type="entry name" value="Znf_FYVE_PHD"/>
</dbReference>
<dbReference type="GO" id="GO:0008270">
    <property type="term" value="F:zinc ion binding"/>
    <property type="evidence" value="ECO:0007669"/>
    <property type="project" value="UniProtKB-KW"/>
</dbReference>
<evidence type="ECO:0000256" key="4">
    <source>
        <dbReference type="PROSITE-ProRule" id="PRU00146"/>
    </source>
</evidence>
<dbReference type="PROSITE" id="PS50016">
    <property type="entry name" value="ZF_PHD_2"/>
    <property type="match status" value="1"/>
</dbReference>
<name>A0A8J4PRE5_9MYCE</name>
<evidence type="ECO:0000313" key="8">
    <source>
        <dbReference type="EMBL" id="KAF2070909.1"/>
    </source>
</evidence>
<dbReference type="PROSITE" id="PS51157">
    <property type="entry name" value="ZF_UBR"/>
    <property type="match status" value="1"/>
</dbReference>
<dbReference type="OrthoDB" id="10262564at2759"/>
<gene>
    <name evidence="8" type="ORF">CYY_007775</name>
</gene>
<dbReference type="Pfam" id="PF00628">
    <property type="entry name" value="PHD"/>
    <property type="match status" value="1"/>
</dbReference>
<dbReference type="CDD" id="cd15542">
    <property type="entry name" value="PHD_UBR7"/>
    <property type="match status" value="1"/>
</dbReference>
<proteinExistence type="predicted"/>
<evidence type="ECO:0000313" key="9">
    <source>
        <dbReference type="Proteomes" id="UP000695562"/>
    </source>
</evidence>
<organism evidence="8 9">
    <name type="scientific">Polysphondylium violaceum</name>
    <dbReference type="NCBI Taxonomy" id="133409"/>
    <lineage>
        <taxon>Eukaryota</taxon>
        <taxon>Amoebozoa</taxon>
        <taxon>Evosea</taxon>
        <taxon>Eumycetozoa</taxon>
        <taxon>Dictyostelia</taxon>
        <taxon>Dictyosteliales</taxon>
        <taxon>Dictyosteliaceae</taxon>
        <taxon>Polysphondylium</taxon>
    </lineage>
</organism>
<evidence type="ECO:0000256" key="5">
    <source>
        <dbReference type="PROSITE-ProRule" id="PRU00508"/>
    </source>
</evidence>
<evidence type="ECO:0000256" key="3">
    <source>
        <dbReference type="ARBA" id="ARBA00022833"/>
    </source>
</evidence>
<keyword evidence="1" id="KW-0479">Metal-binding</keyword>
<dbReference type="GO" id="GO:0005737">
    <property type="term" value="C:cytoplasm"/>
    <property type="evidence" value="ECO:0007669"/>
    <property type="project" value="TreeGrafter"/>
</dbReference>
<dbReference type="SMART" id="SM00249">
    <property type="entry name" value="PHD"/>
    <property type="match status" value="1"/>
</dbReference>
<feature type="zinc finger region" description="UBR-type" evidence="5">
    <location>
        <begin position="50"/>
        <end position="123"/>
    </location>
</feature>
<keyword evidence="3" id="KW-0862">Zinc</keyword>
<keyword evidence="9" id="KW-1185">Reference proteome</keyword>
<dbReference type="PANTHER" id="PTHR13513:SF9">
    <property type="entry name" value="E3 UBIQUITIN-PROTEIN LIGASE UBR7-RELATED"/>
    <property type="match status" value="1"/>
</dbReference>
<evidence type="ECO:0000256" key="1">
    <source>
        <dbReference type="ARBA" id="ARBA00022723"/>
    </source>
</evidence>
<dbReference type="InterPro" id="IPR019786">
    <property type="entry name" value="Zinc_finger_PHD-type_CS"/>
</dbReference>